<dbReference type="Gene3D" id="3.40.50.300">
    <property type="entry name" value="P-loop containing nucleotide triphosphate hydrolases"/>
    <property type="match status" value="1"/>
</dbReference>
<dbReference type="RefSeq" id="WP_013148944.1">
    <property type="nucleotide sequence ID" value="NC_014207.1"/>
</dbReference>
<dbReference type="Proteomes" id="UP000000383">
    <property type="component" value="Chromosome"/>
</dbReference>
<reference evidence="3 4" key="2">
    <citation type="journal article" date="2011" name="J. Bacteriol.">
        <title>Genomes of three methylotrophs from a single niche uncover genetic and metabolic divergence of Methylophilaceae.</title>
        <authorList>
            <person name="Lapidus A."/>
            <person name="Clum A."/>
            <person name="Labutti K."/>
            <person name="Kaluzhnaya M.G."/>
            <person name="Lim S."/>
            <person name="Beck D.A."/>
            <person name="Glavina Del Rio T."/>
            <person name="Nolan M."/>
            <person name="Mavromatis K."/>
            <person name="Huntemann M."/>
            <person name="Lucas S."/>
            <person name="Lidstrom M.E."/>
            <person name="Ivanova N."/>
            <person name="Chistoserdova L."/>
        </authorList>
    </citation>
    <scope>NUCLEOTIDE SEQUENCE [LARGE SCALE GENOMIC DNA]</scope>
    <source>
        <strain evidence="3 4">301</strain>
    </source>
</reference>
<dbReference type="SUPFAM" id="SSF160246">
    <property type="entry name" value="EspE N-terminal domain-like"/>
    <property type="match status" value="1"/>
</dbReference>
<evidence type="ECO:0000256" key="2">
    <source>
        <dbReference type="ARBA" id="ARBA00022840"/>
    </source>
</evidence>
<dbReference type="AlphaFoldDB" id="D7DLG5"/>
<dbReference type="HOGENOM" id="CLU_052027_2_1_4"/>
<dbReference type="GO" id="GO:0005886">
    <property type="term" value="C:plasma membrane"/>
    <property type="evidence" value="ECO:0007669"/>
    <property type="project" value="TreeGrafter"/>
</dbReference>
<dbReference type="PANTHER" id="PTHR32309:SF13">
    <property type="entry name" value="FERRIC ENTEROBACTIN TRANSPORT PROTEIN FEPE"/>
    <property type="match status" value="1"/>
</dbReference>
<protein>
    <submittedName>
        <fullName evidence="3">Chain length determinant protein tyrosine kinase EpsG</fullName>
        <ecNumber evidence="3">2.7.10.2</ecNumber>
    </submittedName>
</protein>
<dbReference type="EMBL" id="CP002056">
    <property type="protein sequence ID" value="ADI30636.1"/>
    <property type="molecule type" value="Genomic_DNA"/>
</dbReference>
<dbReference type="InterPro" id="IPR050445">
    <property type="entry name" value="Bact_polysacc_biosynth/exp"/>
</dbReference>
<dbReference type="EC" id="2.7.10.2" evidence="3"/>
<keyword evidence="3" id="KW-0418">Kinase</keyword>
<keyword evidence="2" id="KW-0067">ATP-binding</keyword>
<dbReference type="CDD" id="cd05387">
    <property type="entry name" value="BY-kinase"/>
    <property type="match status" value="1"/>
</dbReference>
<keyword evidence="1" id="KW-0547">Nucleotide-binding</keyword>
<proteinExistence type="predicted"/>
<dbReference type="InterPro" id="IPR005702">
    <property type="entry name" value="Wzc-like_C"/>
</dbReference>
<evidence type="ECO:0000313" key="3">
    <source>
        <dbReference type="EMBL" id="ADI30636.1"/>
    </source>
</evidence>
<dbReference type="PANTHER" id="PTHR32309">
    <property type="entry name" value="TYROSINE-PROTEIN KINASE"/>
    <property type="match status" value="1"/>
</dbReference>
<dbReference type="GO" id="GO:0005524">
    <property type="term" value="F:ATP binding"/>
    <property type="evidence" value="ECO:0007669"/>
    <property type="project" value="UniProtKB-KW"/>
</dbReference>
<dbReference type="STRING" id="666681.M301_2271"/>
<accession>D7DLG5</accession>
<sequence length="293" mass="32010">MGDINVDKEQLVQNDGRKADSSIGKLLLDLGKIKPEDAERVLRLQKAENIRFGDAAQKLGLITEADIKQVLSLQFDYPYLQPNQGQFSKELVAAYKPFSKQVEALRALRSQLILRWFNEGYKSLAIVSATSGDGCSNLAANLAVVFSQLGEQTLLVDANLREPVQHKIFNLNESRGLSDILVGRAGLEVVKKVDSFVDLTVLGAGTVPPNPQELLSRSNFVEFMKQATAHYDVVIVDTAPAVETSDAQTVASRCEGALLTSRLNQTRLSDLTNIRDQLTLAGVQIVGAVVNDF</sequence>
<dbReference type="InterPro" id="IPR017479">
    <property type="entry name" value="Tyr_kinase_chain_length_EpsG"/>
</dbReference>
<gene>
    <name evidence="3" type="ordered locus">M301_2271</name>
</gene>
<keyword evidence="3" id="KW-0808">Transferase</keyword>
<dbReference type="NCBIfam" id="TIGR01007">
    <property type="entry name" value="eps_fam"/>
    <property type="match status" value="1"/>
</dbReference>
<dbReference type="InterPro" id="IPR037257">
    <property type="entry name" value="T2SS_E_N_sf"/>
</dbReference>
<dbReference type="eggNOG" id="COG0489">
    <property type="taxonomic scope" value="Bacteria"/>
</dbReference>
<evidence type="ECO:0000313" key="4">
    <source>
        <dbReference type="Proteomes" id="UP000000383"/>
    </source>
</evidence>
<dbReference type="GO" id="GO:0004715">
    <property type="term" value="F:non-membrane spanning protein tyrosine kinase activity"/>
    <property type="evidence" value="ECO:0007669"/>
    <property type="project" value="UniProtKB-EC"/>
</dbReference>
<dbReference type="OrthoDB" id="9808257at2"/>
<dbReference type="KEGG" id="meh:M301_2271"/>
<dbReference type="InterPro" id="IPR027417">
    <property type="entry name" value="P-loop_NTPase"/>
</dbReference>
<organism evidence="3 4">
    <name type="scientific">Methylotenera versatilis (strain 301)</name>
    <dbReference type="NCBI Taxonomy" id="666681"/>
    <lineage>
        <taxon>Bacteria</taxon>
        <taxon>Pseudomonadati</taxon>
        <taxon>Pseudomonadota</taxon>
        <taxon>Betaproteobacteria</taxon>
        <taxon>Nitrosomonadales</taxon>
        <taxon>Methylophilaceae</taxon>
        <taxon>Methylotenera</taxon>
    </lineage>
</organism>
<name>D7DLG5_METV0</name>
<dbReference type="SUPFAM" id="SSF52540">
    <property type="entry name" value="P-loop containing nucleoside triphosphate hydrolases"/>
    <property type="match status" value="1"/>
</dbReference>
<dbReference type="NCBIfam" id="TIGR03029">
    <property type="entry name" value="EpsG"/>
    <property type="match status" value="1"/>
</dbReference>
<evidence type="ECO:0000256" key="1">
    <source>
        <dbReference type="ARBA" id="ARBA00022741"/>
    </source>
</evidence>
<keyword evidence="4" id="KW-1185">Reference proteome</keyword>
<reference evidence="4" key="1">
    <citation type="submission" date="2010-05" db="EMBL/GenBank/DDBJ databases">
        <title>Complete sequence of Methylotenera sp. 301.</title>
        <authorList>
            <person name="Lucas S."/>
            <person name="Copeland A."/>
            <person name="Lapidus A."/>
            <person name="Cheng J.-F."/>
            <person name="Bruce D."/>
            <person name="Goodwin L."/>
            <person name="Pitluck S."/>
            <person name="Clum A."/>
            <person name="Land M."/>
            <person name="Hauser L."/>
            <person name="Kyrpides N."/>
            <person name="Ivanova N."/>
            <person name="Chistoservova L."/>
            <person name="Kalyuzhnaya M."/>
            <person name="Woyke T."/>
        </authorList>
    </citation>
    <scope>NUCLEOTIDE SEQUENCE [LARGE SCALE GENOMIC DNA]</scope>
    <source>
        <strain evidence="4">301</strain>
    </source>
</reference>